<proteinExistence type="inferred from homology"/>
<sequence>MSFRPDFPPPSLPSGRLRVGDCEVDLSLREIRATGARRARRVTPKAIAVLEVLASNAGKVVGRDALLAAVWPDTLPTNDVVTQAVTQLRKAFGEARATPGTDPRYIETIAKNGYRLLVSVEWLGESTTVAASTAEYTHESATDVGTDDPSRSTSPSAHRPDAVAVASAALDTIATRTRPRLRVAPLERFLVTAVALLAVSALVLVLVLREPRAEPAAAPRTTWLKQPSGPDRPYRLITSSPGFELSPTLSPDGSMIAYAATQPGGFDTAIMVQATDQSQPRPLATLRPGVSERLPAWSPDGREIAFVRAGPEAQCQVVIAASNGGAERTVAGCLRNEFFSFAWTPDGKGLVFGSMQTSRGPTGLQVLDLASGTFRELKYDGARASYDHMPRYSPDGRWLVFVRNPQLGDLWRIPAAGGKAEALTRQSAELRGWDWLPDGDGIVFGRRIDSETRLYRLDMASREVRDLGLDDAQSPAIAGKAGVMAFVRRRPLYGIFRIDRTELLSGKHTGEPAREHLFASSGRDTQPAVAPDGRQLAFTSDRSGKFGLWWADLEHPETLRQIEGIHPETRRIPEWSADSQRLLVVGSDRAGRFGVHEVMPSNGQVTILPVPRANLLQASYLPDPSRMLVLAGNDDGRPKLVLYDRSTTPWRQLAAIDDVSMVRVDAQRGRTLFTRLSAAGLWQVDLSLSPGSVRRLDDRAPAPWSFQTWALGNEGGLVYLDQVPGCLSMLSEIGLADGQVAKKRCLVADRLASTNGFSLDSRTRSMYLSLTVEDGTDIAFMPLPAEPRTLVPGWFK</sequence>
<feature type="DNA-binding region" description="OmpR/PhoB-type" evidence="3">
    <location>
        <begin position="14"/>
        <end position="118"/>
    </location>
</feature>
<dbReference type="Pfam" id="PF07676">
    <property type="entry name" value="PD40"/>
    <property type="match status" value="4"/>
</dbReference>
<dbReference type="SMART" id="SM00862">
    <property type="entry name" value="Trans_reg_C"/>
    <property type="match status" value="1"/>
</dbReference>
<evidence type="ECO:0000256" key="1">
    <source>
        <dbReference type="ARBA" id="ARBA00009820"/>
    </source>
</evidence>
<comment type="caution">
    <text evidence="6">The sequence shown here is derived from an EMBL/GenBank/DDBJ whole genome shotgun (WGS) entry which is preliminary data.</text>
</comment>
<dbReference type="EMBL" id="RIBS01000011">
    <property type="protein sequence ID" value="RNF81910.1"/>
    <property type="molecule type" value="Genomic_DNA"/>
</dbReference>
<dbReference type="CDD" id="cd00383">
    <property type="entry name" value="trans_reg_C"/>
    <property type="match status" value="1"/>
</dbReference>
<dbReference type="RefSeq" id="WP_123089119.1">
    <property type="nucleotide sequence ID" value="NZ_RIBS01000011.1"/>
</dbReference>
<dbReference type="InterPro" id="IPR016032">
    <property type="entry name" value="Sig_transdc_resp-reg_C-effctor"/>
</dbReference>
<dbReference type="Proteomes" id="UP000267049">
    <property type="component" value="Unassembled WGS sequence"/>
</dbReference>
<dbReference type="GO" id="GO:0006355">
    <property type="term" value="P:regulation of DNA-templated transcription"/>
    <property type="evidence" value="ECO:0007669"/>
    <property type="project" value="InterPro"/>
</dbReference>
<dbReference type="InterPro" id="IPR011042">
    <property type="entry name" value="6-blade_b-propeller_TolB-like"/>
</dbReference>
<dbReference type="SUPFAM" id="SSF46894">
    <property type="entry name" value="C-terminal effector domain of the bipartite response regulators"/>
    <property type="match status" value="1"/>
</dbReference>
<dbReference type="GO" id="GO:0003677">
    <property type="term" value="F:DNA binding"/>
    <property type="evidence" value="ECO:0007669"/>
    <property type="project" value="UniProtKB-UniRule"/>
</dbReference>
<keyword evidence="2 3" id="KW-0238">DNA-binding</keyword>
<dbReference type="SUPFAM" id="SSF82171">
    <property type="entry name" value="DPP6 N-terminal domain-like"/>
    <property type="match status" value="1"/>
</dbReference>
<comment type="similarity">
    <text evidence="1">Belongs to the TolB family.</text>
</comment>
<feature type="domain" description="OmpR/PhoB-type" evidence="5">
    <location>
        <begin position="14"/>
        <end position="118"/>
    </location>
</feature>
<feature type="region of interest" description="Disordered" evidence="4">
    <location>
        <begin position="134"/>
        <end position="161"/>
    </location>
</feature>
<evidence type="ECO:0000256" key="2">
    <source>
        <dbReference type="ARBA" id="ARBA00023125"/>
    </source>
</evidence>
<gene>
    <name evidence="6" type="ORF">EER27_15860</name>
</gene>
<dbReference type="Gene3D" id="2.120.10.30">
    <property type="entry name" value="TolB, C-terminal domain"/>
    <property type="match status" value="2"/>
</dbReference>
<organism evidence="6 7">
    <name type="scientific">Montanilutibacter psychrotolerans</name>
    <dbReference type="NCBI Taxonomy" id="1327343"/>
    <lineage>
        <taxon>Bacteria</taxon>
        <taxon>Pseudomonadati</taxon>
        <taxon>Pseudomonadota</taxon>
        <taxon>Gammaproteobacteria</taxon>
        <taxon>Lysobacterales</taxon>
        <taxon>Lysobacteraceae</taxon>
        <taxon>Montanilutibacter</taxon>
    </lineage>
</organism>
<accession>A0A3M8SSS0</accession>
<dbReference type="PANTHER" id="PTHR36842:SF1">
    <property type="entry name" value="PROTEIN TOLB"/>
    <property type="match status" value="1"/>
</dbReference>
<dbReference type="InterPro" id="IPR011659">
    <property type="entry name" value="WD40"/>
</dbReference>
<dbReference type="InterPro" id="IPR001867">
    <property type="entry name" value="OmpR/PhoB-type_DNA-bd"/>
</dbReference>
<dbReference type="PANTHER" id="PTHR36842">
    <property type="entry name" value="PROTEIN TOLB HOMOLOG"/>
    <property type="match status" value="1"/>
</dbReference>
<evidence type="ECO:0000313" key="7">
    <source>
        <dbReference type="Proteomes" id="UP000267049"/>
    </source>
</evidence>
<name>A0A3M8SSS0_9GAMM</name>
<dbReference type="PROSITE" id="PS51755">
    <property type="entry name" value="OMPR_PHOB"/>
    <property type="match status" value="1"/>
</dbReference>
<evidence type="ECO:0000259" key="5">
    <source>
        <dbReference type="PROSITE" id="PS51755"/>
    </source>
</evidence>
<evidence type="ECO:0000256" key="4">
    <source>
        <dbReference type="SAM" id="MobiDB-lite"/>
    </source>
</evidence>
<dbReference type="AlphaFoldDB" id="A0A3M8SSS0"/>
<dbReference type="InterPro" id="IPR036388">
    <property type="entry name" value="WH-like_DNA-bd_sf"/>
</dbReference>
<keyword evidence="7" id="KW-1185">Reference proteome</keyword>
<reference evidence="6 7" key="1">
    <citation type="submission" date="2018-11" db="EMBL/GenBank/DDBJ databases">
        <title>Lysobacter cryohumiis sp. nov., isolated from soil in the Tianshan Mountains, Xinjiang, China.</title>
        <authorList>
            <person name="Luo Y."/>
            <person name="Sheng H."/>
        </authorList>
    </citation>
    <scope>NUCLEOTIDE SEQUENCE [LARGE SCALE GENOMIC DNA]</scope>
    <source>
        <strain evidence="6 7">ZS60</strain>
    </source>
</reference>
<protein>
    <recommendedName>
        <fullName evidence="5">OmpR/PhoB-type domain-containing protein</fullName>
    </recommendedName>
</protein>
<dbReference type="Pfam" id="PF00486">
    <property type="entry name" value="Trans_reg_C"/>
    <property type="match status" value="1"/>
</dbReference>
<dbReference type="Gene3D" id="1.10.10.10">
    <property type="entry name" value="Winged helix-like DNA-binding domain superfamily/Winged helix DNA-binding domain"/>
    <property type="match status" value="1"/>
</dbReference>
<evidence type="ECO:0000256" key="3">
    <source>
        <dbReference type="PROSITE-ProRule" id="PRU01091"/>
    </source>
</evidence>
<dbReference type="OrthoDB" id="626010at2"/>
<dbReference type="GO" id="GO:0000160">
    <property type="term" value="P:phosphorelay signal transduction system"/>
    <property type="evidence" value="ECO:0007669"/>
    <property type="project" value="InterPro"/>
</dbReference>
<evidence type="ECO:0000313" key="6">
    <source>
        <dbReference type="EMBL" id="RNF81910.1"/>
    </source>
</evidence>